<evidence type="ECO:0000256" key="2">
    <source>
        <dbReference type="ARBA" id="ARBA00022473"/>
    </source>
</evidence>
<evidence type="ECO:0000256" key="5">
    <source>
        <dbReference type="SAM" id="Coils"/>
    </source>
</evidence>
<feature type="coiled-coil region" evidence="5">
    <location>
        <begin position="48"/>
        <end position="79"/>
    </location>
</feature>
<feature type="coiled-coil region" evidence="5">
    <location>
        <begin position="1250"/>
        <end position="1322"/>
    </location>
</feature>
<keyword evidence="8" id="KW-1185">Reference proteome</keyword>
<dbReference type="PANTHER" id="PTHR31791:SF60">
    <property type="entry name" value="FRIGIDA-LIKE PROTEIN 5"/>
    <property type="match status" value="1"/>
</dbReference>
<feature type="coiled-coil region" evidence="5">
    <location>
        <begin position="578"/>
        <end position="617"/>
    </location>
</feature>
<feature type="compositionally biased region" description="Polar residues" evidence="6">
    <location>
        <begin position="2026"/>
        <end position="2048"/>
    </location>
</feature>
<feature type="compositionally biased region" description="Polar residues" evidence="6">
    <location>
        <begin position="814"/>
        <end position="823"/>
    </location>
</feature>
<dbReference type="PANTHER" id="PTHR31791">
    <property type="entry name" value="FRIGIDA-LIKE PROTEIN 3-RELATED"/>
    <property type="match status" value="1"/>
</dbReference>
<evidence type="ECO:0008006" key="9">
    <source>
        <dbReference type="Google" id="ProtNLM"/>
    </source>
</evidence>
<dbReference type="InterPro" id="IPR012474">
    <property type="entry name" value="Frigida"/>
</dbReference>
<proteinExistence type="inferred from homology"/>
<keyword evidence="5" id="KW-0175">Coiled coil</keyword>
<name>A0ABQ8D2F3_BRANA</name>
<evidence type="ECO:0000256" key="4">
    <source>
        <dbReference type="ARBA" id="ARBA00023089"/>
    </source>
</evidence>
<dbReference type="Gene3D" id="1.10.287.1490">
    <property type="match status" value="1"/>
</dbReference>
<keyword evidence="3" id="KW-0221">Differentiation</keyword>
<organism evidence="7 8">
    <name type="scientific">Brassica napus</name>
    <name type="common">Rape</name>
    <dbReference type="NCBI Taxonomy" id="3708"/>
    <lineage>
        <taxon>Eukaryota</taxon>
        <taxon>Viridiplantae</taxon>
        <taxon>Streptophyta</taxon>
        <taxon>Embryophyta</taxon>
        <taxon>Tracheophyta</taxon>
        <taxon>Spermatophyta</taxon>
        <taxon>Magnoliopsida</taxon>
        <taxon>eudicotyledons</taxon>
        <taxon>Gunneridae</taxon>
        <taxon>Pentapetalae</taxon>
        <taxon>rosids</taxon>
        <taxon>malvids</taxon>
        <taxon>Brassicales</taxon>
        <taxon>Brassicaceae</taxon>
        <taxon>Brassiceae</taxon>
        <taxon>Brassica</taxon>
    </lineage>
</organism>
<feature type="region of interest" description="Disordered" evidence="6">
    <location>
        <begin position="804"/>
        <end position="823"/>
    </location>
</feature>
<evidence type="ECO:0000313" key="7">
    <source>
        <dbReference type="EMBL" id="KAH0923544.1"/>
    </source>
</evidence>
<feature type="region of interest" description="Disordered" evidence="6">
    <location>
        <begin position="1973"/>
        <end position="2064"/>
    </location>
</feature>
<evidence type="ECO:0000256" key="6">
    <source>
        <dbReference type="SAM" id="MobiDB-lite"/>
    </source>
</evidence>
<evidence type="ECO:0000256" key="3">
    <source>
        <dbReference type="ARBA" id="ARBA00022782"/>
    </source>
</evidence>
<feature type="coiled-coil region" evidence="5">
    <location>
        <begin position="265"/>
        <end position="327"/>
    </location>
</feature>
<evidence type="ECO:0000256" key="1">
    <source>
        <dbReference type="ARBA" id="ARBA00008956"/>
    </source>
</evidence>
<protein>
    <recommendedName>
        <fullName evidence="9">FRIGIDA-like protein</fullName>
    </recommendedName>
</protein>
<feature type="compositionally biased region" description="Polar residues" evidence="6">
    <location>
        <begin position="1973"/>
        <end position="2014"/>
    </location>
</feature>
<feature type="coiled-coil region" evidence="5">
    <location>
        <begin position="443"/>
        <end position="547"/>
    </location>
</feature>
<comment type="similarity">
    <text evidence="1">Belongs to the Frigida family.</text>
</comment>
<evidence type="ECO:0000313" key="8">
    <source>
        <dbReference type="Proteomes" id="UP000824890"/>
    </source>
</evidence>
<feature type="coiled-coil region" evidence="5">
    <location>
        <begin position="174"/>
        <end position="222"/>
    </location>
</feature>
<accession>A0ABQ8D2F3</accession>
<keyword evidence="2" id="KW-0217">Developmental protein</keyword>
<dbReference type="Proteomes" id="UP000824890">
    <property type="component" value="Unassembled WGS sequence"/>
</dbReference>
<feature type="coiled-coil region" evidence="5">
    <location>
        <begin position="353"/>
        <end position="411"/>
    </location>
</feature>
<dbReference type="EMBL" id="JAGKQM010000006">
    <property type="protein sequence ID" value="KAH0923544.1"/>
    <property type="molecule type" value="Genomic_DNA"/>
</dbReference>
<dbReference type="Pfam" id="PF07899">
    <property type="entry name" value="Frigida"/>
    <property type="match status" value="4"/>
</dbReference>
<comment type="caution">
    <text evidence="7">The sequence shown here is derived from an EMBL/GenBank/DDBJ whole genome shotgun (WGS) entry which is preliminary data.</text>
</comment>
<keyword evidence="4" id="KW-0287">Flowering</keyword>
<sequence>MEEIKEENYLNLCGVKKDNIAKQLDKVHSHSSDILLFSVLWRDLSDYLNSAEEKVEKRFRELKLKEKELQDQSFALEERGKAVEAAEAVAVELEVKSDGFRVEIEAKREELEFVRNQVEVSREEFSAEEARVSQVKKLVEECTVEKMSKESEVNEVLEALSKTQAELGSKGKELAQMETDLERYRADVSAEMERLGRTQTLRRELDEKVERETEDLTLVQKKMVECEKLLQTRSEDLIKTQCELDLKRGQLGQVEADLERHRVEVSAEKKHLETTQTRSRELEEEIKRKRKDLRAVLDKITECGKQLESVEEKLDSQQKMLDTRSSELASKEKELELLSLDIDLREQSVICLNNDMEETCQKTESKAKELEDIQKRIEERSAYLESISSLIEEHNEELSSKEKQQDVLTETLEKAKVHLGDLERCITEHESTKMERITVNDAYRELLQHLDIKEKELKSLESVLTQRNKQVEEGEKKIQHLNDSIEELTRQLKLKQEEVCGINKAVRECSGELEAKRKHRDQVQSSITDLTTQLKSKERDLHSVKKKIKGSLKDLQSKEEEKVRLKASLVEREKGFELKEKELDAREERADKKDQQLKSTEQKLAKSLKEIEQRAKQLSSFCQQGTSDQHVDLVRDANVRDEKTLQLLLRGHLKKCPQLHLEVLHSLKVSADPSRLVLETIRGFYSAQQRMAETNLDPNLVRSSICLLECLMDMSAKPKNEVQGEAFTFTMECKNTTLIKVENPVEVMGFLHFLAAFSVAYTFDADQVKNLLDDAFLCKYAPSLCEALGITASAPGNNVISLEEKPEQAPEAPISNSSDSRSLNVQENIASSPVASEDALRDIVGTPSFSPNEVSTELPMFKDPGRFVLTSVEEALTGARERGELSLADPMVKTLVPLLEELTRVVRSTDLELQVDATKVAHQWSSMMGASGLKSQLEAWAFLQFIVAFGLAKQTSQNETLHFAKHVAHFKHAPKLFRSLGLTSAIPNFVNELLIKAQYIPAVRFMLFFNVKSSFSPLVILKQEVMNLKRSVNDKRRLESQVKAFAHVPPLAEANRDAAAKMREIIEITEDFKLKIDLPMDLILKFMVPREIPNQNQHVVASSSSAPVQSTQMLPRFHMQAAHTVIHNSYITTHTSFPFLPTSSGAAPNPEVVDVETHQAGGSTAFHAGSKRLRVDPGGGPRPVIRPCFNPSQGYGRFYLIEKAMSELRLVDLSKRNFKQTLDSLQENAHSLILLSIQWKEIESLCDSSKALLEERAKELEAMDASLKVRALELEAKASDLEKKEEALGLEEVEKRKEDDKVKELEEKAKELEFKVRELQQKQRGGVTTVRSEFEPLVSLLAKNIGTNVSIPTNSSTFRLSGDDLVKRNQGLARTIPCLDPAKLVLDAVEGCFKEDFGGGGGDRRGSVVDSCILLLEKLMEMKVCVTREVKQEATQLGIDWINKAIITGPKNDSLVLGCLVFLAAYGLDFVTTPEVLLHLSESFLLYEQAPRLFRRLGLEDHVSDVVETLKMKDEYVATLRFICEFRLSKLCPGWRPRTVLHEFLQSLTRVDRVTDGTGNFLEAEKAKREKRKADAAMALDCIREKKAESLFNDNALKELSLLAKKDSAPRVTEPVRESCGNGQNTANAVEKSNAVSVIPCEQKNETKRQRLTEPITPCQNSTVNQLKVVPPSSGEKAVELVVNHPQPDAKATNPLSTEAEPNILSRSTNADTLRKLLEKQPPEESDISNAIKCFPDPAKLVLDTSMALCPKTPEGGYDFKLLVTSDRCLLLLDQLKKLPLQIEHPVKDEAKKLAVHWKDEISKSKTDELEAVCFLKFVGIFGIVSEFKANDLLALLDTSYWQTVSPDLCQFLGLDSAIPGFVQNLIKTGYRLKAVDYIYSLGMVHRFHPVSAIINDSMRITKESAEKSYRDANNEPAPQAVQVAAVERQIKTLRAAIKCISCHKLESEFQLGDLEAQIKALLKRRRNLLAGPNSTVKQSQPNSAEVGSVTSNTPLEPSTTAASSSVTRPGSTSNEKRGQKRGFSENKQSSGRVTSTPRNNFQGNEGQSYRVDHHLSQRFHRNF</sequence>
<reference evidence="7 8" key="1">
    <citation type="submission" date="2021-05" db="EMBL/GenBank/DDBJ databases">
        <title>Genome Assembly of Synthetic Allotetraploid Brassica napus Reveals Homoeologous Exchanges between Subgenomes.</title>
        <authorList>
            <person name="Davis J.T."/>
        </authorList>
    </citation>
    <scope>NUCLEOTIDE SEQUENCE [LARGE SCALE GENOMIC DNA]</scope>
    <source>
        <strain evidence="8">cv. Da-Ae</strain>
        <tissue evidence="7">Seedling</tissue>
    </source>
</reference>
<gene>
    <name evidence="7" type="ORF">HID58_023562</name>
</gene>